<gene>
    <name evidence="2" type="ORF">OSTQU699_LOCUS9066</name>
</gene>
<reference evidence="2" key="1">
    <citation type="submission" date="2020-12" db="EMBL/GenBank/DDBJ databases">
        <authorList>
            <person name="Iha C."/>
        </authorList>
    </citation>
    <scope>NUCLEOTIDE SEQUENCE</scope>
</reference>
<dbReference type="InterPro" id="IPR001245">
    <property type="entry name" value="Ser-Thr/Tyr_kinase_cat_dom"/>
</dbReference>
<dbReference type="AlphaFoldDB" id="A0A8S1JH87"/>
<dbReference type="PANTHER" id="PTHR44329">
    <property type="entry name" value="SERINE/THREONINE-PROTEIN KINASE TNNI3K-RELATED"/>
    <property type="match status" value="1"/>
</dbReference>
<dbReference type="InterPro" id="IPR051681">
    <property type="entry name" value="Ser/Thr_Kinases-Pseudokinases"/>
</dbReference>
<evidence type="ECO:0000259" key="1">
    <source>
        <dbReference type="PROSITE" id="PS50011"/>
    </source>
</evidence>
<comment type="caution">
    <text evidence="2">The sequence shown here is derived from an EMBL/GenBank/DDBJ whole genome shotgun (WGS) entry which is preliminary data.</text>
</comment>
<dbReference type="InterPro" id="IPR011009">
    <property type="entry name" value="Kinase-like_dom_sf"/>
</dbReference>
<accession>A0A8S1JH87</accession>
<dbReference type="PROSITE" id="PS50011">
    <property type="entry name" value="PROTEIN_KINASE_DOM"/>
    <property type="match status" value="1"/>
</dbReference>
<dbReference type="Gene3D" id="1.10.510.10">
    <property type="entry name" value="Transferase(Phosphotransferase) domain 1"/>
    <property type="match status" value="1"/>
</dbReference>
<evidence type="ECO:0000313" key="3">
    <source>
        <dbReference type="Proteomes" id="UP000708148"/>
    </source>
</evidence>
<evidence type="ECO:0000313" key="2">
    <source>
        <dbReference type="EMBL" id="CAD7703709.1"/>
    </source>
</evidence>
<dbReference type="EMBL" id="CAJHUC010002370">
    <property type="protein sequence ID" value="CAD7703709.1"/>
    <property type="molecule type" value="Genomic_DNA"/>
</dbReference>
<dbReference type="Pfam" id="PF07714">
    <property type="entry name" value="PK_Tyr_Ser-Thr"/>
    <property type="match status" value="1"/>
</dbReference>
<dbReference type="Proteomes" id="UP000708148">
    <property type="component" value="Unassembled WGS sequence"/>
</dbReference>
<protein>
    <recommendedName>
        <fullName evidence="1">Protein kinase domain-containing protein</fullName>
    </recommendedName>
</protein>
<dbReference type="OrthoDB" id="1711006at2759"/>
<organism evidence="2 3">
    <name type="scientific">Ostreobium quekettii</name>
    <dbReference type="NCBI Taxonomy" id="121088"/>
    <lineage>
        <taxon>Eukaryota</taxon>
        <taxon>Viridiplantae</taxon>
        <taxon>Chlorophyta</taxon>
        <taxon>core chlorophytes</taxon>
        <taxon>Ulvophyceae</taxon>
        <taxon>TCBD clade</taxon>
        <taxon>Bryopsidales</taxon>
        <taxon>Ostreobineae</taxon>
        <taxon>Ostreobiaceae</taxon>
        <taxon>Ostreobium</taxon>
    </lineage>
</organism>
<dbReference type="Gene3D" id="3.30.200.20">
    <property type="entry name" value="Phosphorylase Kinase, domain 1"/>
    <property type="match status" value="1"/>
</dbReference>
<sequence>MQVARTILSLFGGCETMSAITLHACCPKSDLHGWHISRSYPACKLQVVREADLKLSGVDTGSESVYHATWNGTRVTVKRVLAEGEDLDLEDFAKFFTEVAIMSRMRFPCVAEFYGVSPSGLLIMERSERHLRRWCQEAPRGWAAKLGVLRRAAQGLKYVHGRGVIHRGVNAFAFFVYDGDEVKIADFSSAISRTDVRTISVRQHAATHLLDAPEVFFEKRPHSYASDVFAFGLVMYEVASQREPYGPGATPGDVYRRRRAQQAPCRLPGDCPPGLKDLTERCCSVVPDLRPPMAEVCVRLEFLEEEFEEGQGEEQLPVSGWCY</sequence>
<proteinExistence type="predicted"/>
<dbReference type="SUPFAM" id="SSF56112">
    <property type="entry name" value="Protein kinase-like (PK-like)"/>
    <property type="match status" value="1"/>
</dbReference>
<name>A0A8S1JH87_9CHLO</name>
<feature type="domain" description="Protein kinase" evidence="1">
    <location>
        <begin position="34"/>
        <end position="303"/>
    </location>
</feature>
<dbReference type="GO" id="GO:0004674">
    <property type="term" value="F:protein serine/threonine kinase activity"/>
    <property type="evidence" value="ECO:0007669"/>
    <property type="project" value="TreeGrafter"/>
</dbReference>
<dbReference type="InterPro" id="IPR000719">
    <property type="entry name" value="Prot_kinase_dom"/>
</dbReference>
<keyword evidence="3" id="KW-1185">Reference proteome</keyword>
<dbReference type="GO" id="GO:0005524">
    <property type="term" value="F:ATP binding"/>
    <property type="evidence" value="ECO:0007669"/>
    <property type="project" value="InterPro"/>
</dbReference>